<name>A0A4R1CI33_9ACTN</name>
<dbReference type="InterPro" id="IPR006311">
    <property type="entry name" value="TAT_signal"/>
</dbReference>
<dbReference type="OrthoDB" id="9799970at2"/>
<dbReference type="Proteomes" id="UP000295453">
    <property type="component" value="Unassembled WGS sequence"/>
</dbReference>
<organism evidence="3 4">
    <name type="scientific">Nocardioides jejuensis</name>
    <dbReference type="NCBI Taxonomy" id="2502782"/>
    <lineage>
        <taxon>Bacteria</taxon>
        <taxon>Bacillati</taxon>
        <taxon>Actinomycetota</taxon>
        <taxon>Actinomycetes</taxon>
        <taxon>Propionibacteriales</taxon>
        <taxon>Nocardioidaceae</taxon>
        <taxon>Nocardioides</taxon>
    </lineage>
</organism>
<comment type="caution">
    <text evidence="3">The sequence shown here is derived from an EMBL/GenBank/DDBJ whole genome shotgun (WGS) entry which is preliminary data.</text>
</comment>
<dbReference type="Gene3D" id="3.30.1380.10">
    <property type="match status" value="1"/>
</dbReference>
<keyword evidence="4" id="KW-1185">Reference proteome</keyword>
<dbReference type="Pfam" id="PF13539">
    <property type="entry name" value="Peptidase_M15_4"/>
    <property type="match status" value="1"/>
</dbReference>
<accession>A0A4R1CI33</accession>
<evidence type="ECO:0000256" key="1">
    <source>
        <dbReference type="SAM" id="MobiDB-lite"/>
    </source>
</evidence>
<dbReference type="InterPro" id="IPR039561">
    <property type="entry name" value="Peptidase_M15C"/>
</dbReference>
<protein>
    <submittedName>
        <fullName evidence="3">M15 family peptidase</fullName>
    </submittedName>
</protein>
<evidence type="ECO:0000313" key="3">
    <source>
        <dbReference type="EMBL" id="TCJ30417.1"/>
    </source>
</evidence>
<dbReference type="InterPro" id="IPR009045">
    <property type="entry name" value="Zn_M74/Hedgehog-like"/>
</dbReference>
<evidence type="ECO:0000313" key="4">
    <source>
        <dbReference type="Proteomes" id="UP000295453"/>
    </source>
</evidence>
<feature type="region of interest" description="Disordered" evidence="1">
    <location>
        <begin position="53"/>
        <end position="76"/>
    </location>
</feature>
<sequence length="334" mass="35448">MPTTRSTARTPRSSASSPRSCAASDTLGVVTPRRFLTALAATSVLAGAAACTPSAQTATPPGTASSSASVPSPGGDAGTASLDALASSAAAAVKSMSVPVPGTVPPTWLGTRALPLRADGYGEIRSTPKELRQRRFTLPDTVAELPGAGFASRIVTPAPTDVIARSTWQPGCPVGKDDLSWIRLTFRGFDGQRHTGELLLNRSVAADVVSAFHDLWRQEFPLEEMRVTTRAELDAPPYGDGNDTSAFVCRPAVGSTHFSEHAYGLAVDVNPFQNPYTKGDLVLPELASSYLDRDRIRPGMLTPAAIAAFARIGWEWGGDWHSLKDRHHFSLNNR</sequence>
<evidence type="ECO:0000259" key="2">
    <source>
        <dbReference type="Pfam" id="PF13539"/>
    </source>
</evidence>
<dbReference type="AlphaFoldDB" id="A0A4R1CI33"/>
<dbReference type="EMBL" id="SJZJ01000004">
    <property type="protein sequence ID" value="TCJ30417.1"/>
    <property type="molecule type" value="Genomic_DNA"/>
</dbReference>
<feature type="region of interest" description="Disordered" evidence="1">
    <location>
        <begin position="1"/>
        <end position="24"/>
    </location>
</feature>
<proteinExistence type="predicted"/>
<gene>
    <name evidence="3" type="ORF">EPD65_04255</name>
</gene>
<dbReference type="SUPFAM" id="SSF55166">
    <property type="entry name" value="Hedgehog/DD-peptidase"/>
    <property type="match status" value="1"/>
</dbReference>
<dbReference type="PROSITE" id="PS51318">
    <property type="entry name" value="TAT"/>
    <property type="match status" value="1"/>
</dbReference>
<reference evidence="3 4" key="1">
    <citation type="submission" date="2019-03" db="EMBL/GenBank/DDBJ databases">
        <authorList>
            <person name="Kim M.K.M."/>
        </authorList>
    </citation>
    <scope>NUCLEOTIDE SEQUENCE [LARGE SCALE GENOMIC DNA]</scope>
    <source>
        <strain evidence="3 4">18JY15-6</strain>
    </source>
</reference>
<dbReference type="GO" id="GO:0008233">
    <property type="term" value="F:peptidase activity"/>
    <property type="evidence" value="ECO:0007669"/>
    <property type="project" value="InterPro"/>
</dbReference>
<feature type="domain" description="Peptidase M15C" evidence="2">
    <location>
        <begin position="254"/>
        <end position="330"/>
    </location>
</feature>